<feature type="region of interest" description="Disordered" evidence="13">
    <location>
        <begin position="583"/>
        <end position="608"/>
    </location>
</feature>
<feature type="region of interest" description="Disordered" evidence="13">
    <location>
        <begin position="493"/>
        <end position="512"/>
    </location>
</feature>
<dbReference type="PANTHER" id="PTHR45783">
    <property type="entry name" value="KINESIN LIGHT CHAIN"/>
    <property type="match status" value="1"/>
</dbReference>
<evidence type="ECO:0000256" key="6">
    <source>
        <dbReference type="ARBA" id="ARBA00022803"/>
    </source>
</evidence>
<evidence type="ECO:0000256" key="4">
    <source>
        <dbReference type="ARBA" id="ARBA00022701"/>
    </source>
</evidence>
<evidence type="ECO:0000313" key="14">
    <source>
        <dbReference type="Ensembl" id="ENSSRHP00000041021.1"/>
    </source>
</evidence>
<protein>
    <recommendedName>
        <fullName evidence="11">Kinesin light chain</fullName>
    </recommendedName>
</protein>
<dbReference type="InterPro" id="IPR002151">
    <property type="entry name" value="Kinesin_light"/>
</dbReference>
<dbReference type="InterPro" id="IPR011990">
    <property type="entry name" value="TPR-like_helical_dom_sf"/>
</dbReference>
<dbReference type="PANTHER" id="PTHR45783:SF6">
    <property type="entry name" value="KINESIN LIGHT CHAIN 4"/>
    <property type="match status" value="1"/>
</dbReference>
<feature type="repeat" description="TPR" evidence="10">
    <location>
        <begin position="282"/>
        <end position="315"/>
    </location>
</feature>
<dbReference type="SUPFAM" id="SSF48452">
    <property type="entry name" value="TPR-like"/>
    <property type="match status" value="1"/>
</dbReference>
<evidence type="ECO:0000256" key="2">
    <source>
        <dbReference type="ARBA" id="ARBA00009622"/>
    </source>
</evidence>
<dbReference type="GO" id="GO:0005874">
    <property type="term" value="C:microtubule"/>
    <property type="evidence" value="ECO:0007669"/>
    <property type="project" value="UniProtKB-UniRule"/>
</dbReference>
<keyword evidence="9 11" id="KW-0206">Cytoskeleton</keyword>
<feature type="compositionally biased region" description="Basic and acidic residues" evidence="13">
    <location>
        <begin position="152"/>
        <end position="172"/>
    </location>
</feature>
<dbReference type="InterPro" id="IPR015792">
    <property type="entry name" value="Kinesin_light_repeat"/>
</dbReference>
<dbReference type="Ensembl" id="ENSSRHT00000042193.1">
    <property type="protein sequence ID" value="ENSSRHP00000041021.1"/>
    <property type="gene ID" value="ENSSRHG00000019563.1"/>
</dbReference>
<comment type="subcellular location">
    <subcellularLocation>
        <location evidence="1 11">Cytoplasm</location>
        <location evidence="1 11">Cytoskeleton</location>
    </subcellularLocation>
</comment>
<dbReference type="GO" id="GO:0005737">
    <property type="term" value="C:cytoplasm"/>
    <property type="evidence" value="ECO:0007669"/>
    <property type="project" value="TreeGrafter"/>
</dbReference>
<accession>A0A673ITL7</accession>
<evidence type="ECO:0000256" key="7">
    <source>
        <dbReference type="ARBA" id="ARBA00023054"/>
    </source>
</evidence>
<evidence type="ECO:0000256" key="13">
    <source>
        <dbReference type="SAM" id="MobiDB-lite"/>
    </source>
</evidence>
<dbReference type="FunFam" id="1.25.40.10:FF:000003">
    <property type="entry name" value="kinesin light chain isoform X1"/>
    <property type="match status" value="1"/>
</dbReference>
<sequence length="608" mass="68750">MSMMLSPRDEKLEKLSQEEIISNTKLVIQGLEALKNEHNSILHSLRETIKCLKKDEEASVVHEKSSLLRRSVEMIELGLGEAQVMMALSNHLNAVESEKQKLRAQVRRLCQENQWLRDELANTQQKLQKSEQSVAQLEEEKKHLEFMNQLKKYDEDVSPSEEKDGEPPKDSLDDLFPNDEEEHTQGMQHQHNSAAVAAAQQGGYEIPARLRTLHNLVIQYASQGRYEVAVPLCKQALEDLEKTSGHDHPDVATIDLHHMTHHIIAISCRVVSVDFALVFQVAATLNNLAVLYGKRGKYKEAEPLCKRALEIREKVLGKDHPDVAKQLNNLALLCQNQGKYEEVEYYYCRALEIYECRLGPDDPNVAKTKNNLASCFLKQGKYKEAEVLYKEILTRAHEKEFGSVDAENKPIWMHAEEREEMSKGKHRDNTPYGEYGGWYKACKVNSPTVNTTLRNLGALYRRQGKLEAAETLEECAGLDPVHQTRVVELLKEDGRRSRDSVSSVKYESGSEAGDEVSMAVEWSGDGSGVLQRSSSMGRLRDVLRRSSEMLVKKLQLNAPPDTHNKMKRAASLSVLNKTGDESFQNLGGRRLRDSRGLSSSNVDLYNSS</sequence>
<keyword evidence="5" id="KW-0677">Repeat</keyword>
<reference evidence="14" key="2">
    <citation type="submission" date="2025-09" db="UniProtKB">
        <authorList>
            <consortium name="Ensembl"/>
        </authorList>
    </citation>
    <scope>IDENTIFICATION</scope>
</reference>
<dbReference type="Pfam" id="PF13424">
    <property type="entry name" value="TPR_12"/>
    <property type="match status" value="1"/>
</dbReference>
<dbReference type="PROSITE" id="PS01160">
    <property type="entry name" value="KINESIN_LIGHT"/>
    <property type="match status" value="1"/>
</dbReference>
<evidence type="ECO:0000256" key="8">
    <source>
        <dbReference type="ARBA" id="ARBA00023175"/>
    </source>
</evidence>
<feature type="coiled-coil region" evidence="12">
    <location>
        <begin position="85"/>
        <end position="147"/>
    </location>
</feature>
<feature type="region of interest" description="Disordered" evidence="13">
    <location>
        <begin position="152"/>
        <end position="198"/>
    </location>
</feature>
<dbReference type="PRINTS" id="PR00381">
    <property type="entry name" value="KINESINLIGHT"/>
</dbReference>
<evidence type="ECO:0000256" key="11">
    <source>
        <dbReference type="RuleBase" id="RU367020"/>
    </source>
</evidence>
<keyword evidence="8 11" id="KW-0505">Motor protein</keyword>
<organism evidence="14 15">
    <name type="scientific">Sinocyclocheilus rhinocerous</name>
    <dbReference type="NCBI Taxonomy" id="307959"/>
    <lineage>
        <taxon>Eukaryota</taxon>
        <taxon>Metazoa</taxon>
        <taxon>Chordata</taxon>
        <taxon>Craniata</taxon>
        <taxon>Vertebrata</taxon>
        <taxon>Euteleostomi</taxon>
        <taxon>Actinopterygii</taxon>
        <taxon>Neopterygii</taxon>
        <taxon>Teleostei</taxon>
        <taxon>Ostariophysi</taxon>
        <taxon>Cypriniformes</taxon>
        <taxon>Cyprinidae</taxon>
        <taxon>Cyprininae</taxon>
        <taxon>Sinocyclocheilus</taxon>
    </lineage>
</organism>
<gene>
    <name evidence="14" type="primary">LOC107742075</name>
</gene>
<name>A0A673ITL7_9TELE</name>
<evidence type="ECO:0000256" key="12">
    <source>
        <dbReference type="SAM" id="Coils"/>
    </source>
</evidence>
<keyword evidence="3 11" id="KW-0963">Cytoplasm</keyword>
<evidence type="ECO:0000256" key="1">
    <source>
        <dbReference type="ARBA" id="ARBA00004245"/>
    </source>
</evidence>
<dbReference type="GO" id="GO:0007018">
    <property type="term" value="P:microtubule-based movement"/>
    <property type="evidence" value="ECO:0007669"/>
    <property type="project" value="TreeGrafter"/>
</dbReference>
<reference evidence="14" key="1">
    <citation type="submission" date="2025-08" db="UniProtKB">
        <authorList>
            <consortium name="Ensembl"/>
        </authorList>
    </citation>
    <scope>IDENTIFICATION</scope>
</reference>
<dbReference type="Gene3D" id="1.25.40.10">
    <property type="entry name" value="Tetratricopeptide repeat domain"/>
    <property type="match status" value="1"/>
</dbReference>
<evidence type="ECO:0000256" key="9">
    <source>
        <dbReference type="ARBA" id="ARBA00023212"/>
    </source>
</evidence>
<keyword evidence="4 11" id="KW-0493">Microtubule</keyword>
<keyword evidence="15" id="KW-1185">Reference proteome</keyword>
<comment type="similarity">
    <text evidence="2 11">Belongs to the kinesin light chain family.</text>
</comment>
<proteinExistence type="inferred from homology"/>
<evidence type="ECO:0000256" key="5">
    <source>
        <dbReference type="ARBA" id="ARBA00022737"/>
    </source>
</evidence>
<dbReference type="GO" id="GO:0019894">
    <property type="term" value="F:kinesin binding"/>
    <property type="evidence" value="ECO:0007669"/>
    <property type="project" value="TreeGrafter"/>
</dbReference>
<comment type="subunit">
    <text evidence="11">Oligomeric complex composed of two heavy chains and two light chains.</text>
</comment>
<evidence type="ECO:0000313" key="15">
    <source>
        <dbReference type="Proteomes" id="UP000472270"/>
    </source>
</evidence>
<dbReference type="Proteomes" id="UP000472270">
    <property type="component" value="Unassembled WGS sequence"/>
</dbReference>
<evidence type="ECO:0000256" key="3">
    <source>
        <dbReference type="ARBA" id="ARBA00022490"/>
    </source>
</evidence>
<dbReference type="Pfam" id="PF13374">
    <property type="entry name" value="TPR_10"/>
    <property type="match status" value="3"/>
</dbReference>
<dbReference type="AlphaFoldDB" id="A0A673ITL7"/>
<dbReference type="GO" id="GO:0005871">
    <property type="term" value="C:kinesin complex"/>
    <property type="evidence" value="ECO:0007669"/>
    <property type="project" value="UniProtKB-UniRule"/>
</dbReference>
<evidence type="ECO:0000256" key="10">
    <source>
        <dbReference type="PROSITE-ProRule" id="PRU00339"/>
    </source>
</evidence>
<keyword evidence="6 10" id="KW-0802">TPR repeat</keyword>
<dbReference type="PROSITE" id="PS50005">
    <property type="entry name" value="TPR"/>
    <property type="match status" value="1"/>
</dbReference>
<dbReference type="InterPro" id="IPR019734">
    <property type="entry name" value="TPR_rpt"/>
</dbReference>
<dbReference type="SMART" id="SM00028">
    <property type="entry name" value="TPR"/>
    <property type="match status" value="4"/>
</dbReference>
<keyword evidence="7 12" id="KW-0175">Coiled coil</keyword>
<comment type="function">
    <text evidence="11">Kinesin is a microtubule-associated force-producing protein that play a role in organelle transport.</text>
</comment>